<evidence type="ECO:0000256" key="5">
    <source>
        <dbReference type="ARBA" id="ARBA00047942"/>
    </source>
</evidence>
<dbReference type="Proteomes" id="UP001216390">
    <property type="component" value="Chromosome"/>
</dbReference>
<dbReference type="SUPFAM" id="SSF53335">
    <property type="entry name" value="S-adenosyl-L-methionine-dependent methyltransferases"/>
    <property type="match status" value="1"/>
</dbReference>
<dbReference type="GO" id="GO:0009007">
    <property type="term" value="F:site-specific DNA-methyltransferase (adenine-specific) activity"/>
    <property type="evidence" value="ECO:0007669"/>
    <property type="project" value="UniProtKB-EC"/>
</dbReference>
<keyword evidence="8" id="KW-1185">Reference proteome</keyword>
<dbReference type="PANTHER" id="PTHR33841">
    <property type="entry name" value="DNA METHYLTRANSFERASE YEEA-RELATED"/>
    <property type="match status" value="1"/>
</dbReference>
<dbReference type="GO" id="GO:0032259">
    <property type="term" value="P:methylation"/>
    <property type="evidence" value="ECO:0007669"/>
    <property type="project" value="UniProtKB-KW"/>
</dbReference>
<dbReference type="InterPro" id="IPR050953">
    <property type="entry name" value="N4_N6_ade-DNA_methylase"/>
</dbReference>
<name>A0AAE9Y433_9ACTN</name>
<comment type="catalytic activity">
    <reaction evidence="5">
        <text>a 2'-deoxyadenosine in DNA + S-adenosyl-L-methionine = an N(6)-methyl-2'-deoxyadenosine in DNA + S-adenosyl-L-homocysteine + H(+)</text>
        <dbReference type="Rhea" id="RHEA:15197"/>
        <dbReference type="Rhea" id="RHEA-COMP:12418"/>
        <dbReference type="Rhea" id="RHEA-COMP:12419"/>
        <dbReference type="ChEBI" id="CHEBI:15378"/>
        <dbReference type="ChEBI" id="CHEBI:57856"/>
        <dbReference type="ChEBI" id="CHEBI:59789"/>
        <dbReference type="ChEBI" id="CHEBI:90615"/>
        <dbReference type="ChEBI" id="CHEBI:90616"/>
        <dbReference type="EC" id="2.1.1.72"/>
    </reaction>
</comment>
<evidence type="ECO:0000313" key="7">
    <source>
        <dbReference type="EMBL" id="WCO65772.1"/>
    </source>
</evidence>
<evidence type="ECO:0000256" key="1">
    <source>
        <dbReference type="ARBA" id="ARBA00011900"/>
    </source>
</evidence>
<evidence type="ECO:0000256" key="4">
    <source>
        <dbReference type="ARBA" id="ARBA00022747"/>
    </source>
</evidence>
<dbReference type="InterPro" id="IPR002052">
    <property type="entry name" value="DNA_methylase_N6_adenine_CS"/>
</dbReference>
<protein>
    <recommendedName>
        <fullName evidence="1">site-specific DNA-methyltransferase (adenine-specific)</fullName>
        <ecNumber evidence="1">2.1.1.72</ecNumber>
    </recommendedName>
</protein>
<evidence type="ECO:0000259" key="6">
    <source>
        <dbReference type="Pfam" id="PF02384"/>
    </source>
</evidence>
<reference evidence="7" key="1">
    <citation type="submission" date="2023-01" db="EMBL/GenBank/DDBJ databases">
        <title>The diversity of Class Acidimicrobiia in South China Sea sediment environments and the proposal of Iamia marina sp. nov., a novel species of the genus Iamia.</title>
        <authorList>
            <person name="He Y."/>
            <person name="Tian X."/>
        </authorList>
    </citation>
    <scope>NUCLEOTIDE SEQUENCE</scope>
    <source>
        <strain evidence="7">DSM 19957</strain>
    </source>
</reference>
<dbReference type="GO" id="GO:0009307">
    <property type="term" value="P:DNA restriction-modification system"/>
    <property type="evidence" value="ECO:0007669"/>
    <property type="project" value="UniProtKB-KW"/>
</dbReference>
<evidence type="ECO:0000313" key="8">
    <source>
        <dbReference type="Proteomes" id="UP001216390"/>
    </source>
</evidence>
<dbReference type="GO" id="GO:0008170">
    <property type="term" value="F:N-methyltransferase activity"/>
    <property type="evidence" value="ECO:0007669"/>
    <property type="project" value="InterPro"/>
</dbReference>
<keyword evidence="2 7" id="KW-0489">Methyltransferase</keyword>
<dbReference type="KEGG" id="ima:PO878_14815"/>
<keyword evidence="4" id="KW-0680">Restriction system</keyword>
<dbReference type="EC" id="2.1.1.72" evidence="1"/>
<proteinExistence type="predicted"/>
<dbReference type="AlphaFoldDB" id="A0AAE9Y433"/>
<dbReference type="Gene3D" id="3.40.50.150">
    <property type="entry name" value="Vaccinia Virus protein VP39"/>
    <property type="match status" value="1"/>
</dbReference>
<evidence type="ECO:0000256" key="2">
    <source>
        <dbReference type="ARBA" id="ARBA00022603"/>
    </source>
</evidence>
<gene>
    <name evidence="7" type="ORF">PO878_14815</name>
</gene>
<dbReference type="RefSeq" id="WP_272735299.1">
    <property type="nucleotide sequence ID" value="NZ_CP116942.1"/>
</dbReference>
<sequence length="616" mass="62808">MTPRPLDGPTDPAAHPGWREWVDPLRSRVAASADPAATRAAVLAAVVAQVADRAGWDPTGLRALGSTPDPAVAPAPADLQGPDLPGAVFEALLAPSDRRAAGAHYTPPGLASRLVAWALEGWADPGPLRVLDPTVGAGALLLAAARHQHAGGAPPGAVLAGLAGVDLDAGAVAAAEAALVAWARGEGWDGTGPGPTLAVADGTDPAPFGPDGPRPGQVDLVVGNPPFRGQLGRATARDRDVAARLRERWGDAAGGYVDDAALFLRIACAWPRSGGRVVLVQPESVLGARDAEGVRRAVGEGADLVGLWVAGEPAFAAVVDVCAPVLQVRAPGCPPTAGTVARAEGVAVRTRPPDPRPEGTSWAPLLARSRGVPLVSPKRGTGTLGDLATATAGFRQHFYAVAPALRDAPPTGEVGPGCAPVLTTGLVDPLVLAWGERPARIAGRTWERPVVDLDAVEAASPDVAAWVRARLRPKVVVAPQTRVVEAAVDPDGRFVPGVPLVSVEPRPDAEGDGALALWRVVAVLLAPPTSAWAMEQAAGTARNRDAVRLSARQVLAAPLPSDVAAWEAAALALRAGAAPVEVGPGLAGAYGLAPDHPVVAWWRGRLPGARAGRGRR</sequence>
<dbReference type="Pfam" id="PF02384">
    <property type="entry name" value="N6_Mtase"/>
    <property type="match status" value="1"/>
</dbReference>
<organism evidence="7 8">
    <name type="scientific">Iamia majanohamensis</name>
    <dbReference type="NCBI Taxonomy" id="467976"/>
    <lineage>
        <taxon>Bacteria</taxon>
        <taxon>Bacillati</taxon>
        <taxon>Actinomycetota</taxon>
        <taxon>Acidimicrobiia</taxon>
        <taxon>Acidimicrobiales</taxon>
        <taxon>Iamiaceae</taxon>
        <taxon>Iamia</taxon>
    </lineage>
</organism>
<evidence type="ECO:0000256" key="3">
    <source>
        <dbReference type="ARBA" id="ARBA00022679"/>
    </source>
</evidence>
<feature type="domain" description="DNA methylase adenine-specific" evidence="6">
    <location>
        <begin position="83"/>
        <end position="293"/>
    </location>
</feature>
<dbReference type="InterPro" id="IPR003356">
    <property type="entry name" value="DNA_methylase_A-5"/>
</dbReference>
<dbReference type="PROSITE" id="PS00092">
    <property type="entry name" value="N6_MTASE"/>
    <property type="match status" value="1"/>
</dbReference>
<dbReference type="PRINTS" id="PR00507">
    <property type="entry name" value="N12N6MTFRASE"/>
</dbReference>
<dbReference type="PANTHER" id="PTHR33841:SF1">
    <property type="entry name" value="DNA METHYLTRANSFERASE A"/>
    <property type="match status" value="1"/>
</dbReference>
<dbReference type="InterPro" id="IPR029063">
    <property type="entry name" value="SAM-dependent_MTases_sf"/>
</dbReference>
<dbReference type="GO" id="GO:0003677">
    <property type="term" value="F:DNA binding"/>
    <property type="evidence" value="ECO:0007669"/>
    <property type="project" value="InterPro"/>
</dbReference>
<accession>A0AAE9Y433</accession>
<dbReference type="EMBL" id="CP116942">
    <property type="protein sequence ID" value="WCO65772.1"/>
    <property type="molecule type" value="Genomic_DNA"/>
</dbReference>
<keyword evidence="3" id="KW-0808">Transferase</keyword>